<sequence length="578" mass="64988">MEIVSSRITALTSASAPSSTRVIERKDTSPQRRWNSSTNRSNRRESITGSGNSLLSLKAYYRKLRTFRGTVKALINLRRLPTGIDRTRASSNAGLGKIAEDANALSSPPKAAEAVAKLASDGDSLQTVQNQVKTLVEQGLIVTERDAAVSEDVTYRLQGNLDHYTEENLRKRLKLQEHPQMIALTQRLWMSAVDDNEEVLGFGKYEAFMLRLHRLILPEFDLDQSKELIRDDWTRDTDGSDHLDYRFFHFSMFELVDLWTDTVEAEDYISLLYCIMHFLTFQVDNRHFLRDFEDIIPIDILEASKEITQQEIQEDLARAVNSANAEMYREQIRNGHDLDEQNDHERPSQDADETRNGDIVNIPGHHSEETTSKPISDDVAEKTDRRKSASPQKPTETSSSMATPRKNSRQRKQSKPDERPSTPVNSSHAQQLDTASGMGELHLADGAVREGTLASGLPQGFDLSLASDQSTDRFGRKSIDIRGRQTFQRTPSTNSYGANSRYIYRDNGTNMGGQGETNGAVMSITSLGGGGEFINMVSRPTFISRPSMLSQNSKYTGMIERSIMSPKQDFRKMSSQCK</sequence>
<organism evidence="2 3">
    <name type="scientific">Pythium oligandrum</name>
    <name type="common">Mycoparasitic fungus</name>
    <dbReference type="NCBI Taxonomy" id="41045"/>
    <lineage>
        <taxon>Eukaryota</taxon>
        <taxon>Sar</taxon>
        <taxon>Stramenopiles</taxon>
        <taxon>Oomycota</taxon>
        <taxon>Peronosporomycetes</taxon>
        <taxon>Pythiales</taxon>
        <taxon>Pythiaceae</taxon>
        <taxon>Pythium</taxon>
    </lineage>
</organism>
<keyword evidence="3" id="KW-1185">Reference proteome</keyword>
<feature type="compositionally biased region" description="Basic and acidic residues" evidence="1">
    <location>
        <begin position="365"/>
        <end position="387"/>
    </location>
</feature>
<gene>
    <name evidence="2" type="ORF">Poli38472_008637</name>
</gene>
<dbReference type="EMBL" id="SPLM01000146">
    <property type="protein sequence ID" value="TMW55989.1"/>
    <property type="molecule type" value="Genomic_DNA"/>
</dbReference>
<feature type="region of interest" description="Disordered" evidence="1">
    <location>
        <begin position="15"/>
        <end position="49"/>
    </location>
</feature>
<dbReference type="OrthoDB" id="129364at2759"/>
<dbReference type="AlphaFoldDB" id="A0A8K1C3T7"/>
<feature type="region of interest" description="Disordered" evidence="1">
    <location>
        <begin position="333"/>
        <end position="432"/>
    </location>
</feature>
<proteinExistence type="predicted"/>
<evidence type="ECO:0000313" key="3">
    <source>
        <dbReference type="Proteomes" id="UP000794436"/>
    </source>
</evidence>
<name>A0A8K1C3T7_PYTOL</name>
<protein>
    <submittedName>
        <fullName evidence="2">Uncharacterized protein</fullName>
    </submittedName>
</protein>
<comment type="caution">
    <text evidence="2">The sequence shown here is derived from an EMBL/GenBank/DDBJ whole genome shotgun (WGS) entry which is preliminary data.</text>
</comment>
<feature type="compositionally biased region" description="Polar residues" evidence="1">
    <location>
        <begin position="422"/>
        <end position="432"/>
    </location>
</feature>
<reference evidence="2" key="1">
    <citation type="submission" date="2019-03" db="EMBL/GenBank/DDBJ databases">
        <title>Long read genome sequence of the mycoparasitic Pythium oligandrum ATCC 38472 isolated from sugarbeet rhizosphere.</title>
        <authorList>
            <person name="Gaulin E."/>
        </authorList>
    </citation>
    <scope>NUCLEOTIDE SEQUENCE</scope>
    <source>
        <strain evidence="2">ATCC 38472_TT</strain>
    </source>
</reference>
<evidence type="ECO:0000256" key="1">
    <source>
        <dbReference type="SAM" id="MobiDB-lite"/>
    </source>
</evidence>
<evidence type="ECO:0000313" key="2">
    <source>
        <dbReference type="EMBL" id="TMW55989.1"/>
    </source>
</evidence>
<feature type="compositionally biased region" description="Basic and acidic residues" evidence="1">
    <location>
        <begin position="333"/>
        <end position="356"/>
    </location>
</feature>
<dbReference type="Proteomes" id="UP000794436">
    <property type="component" value="Unassembled WGS sequence"/>
</dbReference>
<feature type="compositionally biased region" description="Polar residues" evidence="1">
    <location>
        <begin position="389"/>
        <end position="402"/>
    </location>
</feature>
<accession>A0A8K1C3T7</accession>